<proteinExistence type="predicted"/>
<sequence>MNMASPITEGQAARLSPRQKADVILSAARADMAQRLWQVAIGGADDDEPAVAGVRAQGDAPLTLDAVLATLGIADNITPSVGSPAPVDIPTPPQTKSMARSPSPAGAGLGANEAFRPALATASARTGIPQAALAAIVDAEASRGPDGAWNPLSRNPRSSAAGLGQFLSGTWIGMAQQPDTFLHDAARQRGWLDAQGRVRGEARSALLALRDDAAASIETVADYARVNIARLRHAGVPIGSGVGATAQAAYLGHHLGLGDAVKFLRGTIDAGRAERLLSAQVGDVQARRLIAGAGDAALAHRTWLTAYVARSVRPDRYQQL</sequence>
<comment type="caution">
    <text evidence="1">The sequence shown here is derived from an EMBL/GenBank/DDBJ whole genome shotgun (WGS) entry which is preliminary data.</text>
</comment>
<dbReference type="InterPro" id="IPR023346">
    <property type="entry name" value="Lysozyme-like_dom_sf"/>
</dbReference>
<reference evidence="1 2" key="1">
    <citation type="submission" date="2020-08" db="EMBL/GenBank/DDBJ databases">
        <title>Genomic Encyclopedia of Type Strains, Phase IV (KMG-IV): sequencing the most valuable type-strain genomes for metagenomic binning, comparative biology and taxonomic classification.</title>
        <authorList>
            <person name="Goeker M."/>
        </authorList>
    </citation>
    <scope>NUCLEOTIDE SEQUENCE [LARGE SCALE GENOMIC DNA]</scope>
    <source>
        <strain evidence="1 2">DSM 102255</strain>
    </source>
</reference>
<protein>
    <recommendedName>
        <fullName evidence="3">Peptidoglycan-binding protein</fullName>
    </recommendedName>
</protein>
<dbReference type="AlphaFoldDB" id="A0A841J0I6"/>
<accession>A0A841J0I6</accession>
<keyword evidence="2" id="KW-1185">Reference proteome</keyword>
<dbReference type="Proteomes" id="UP000552700">
    <property type="component" value="Unassembled WGS sequence"/>
</dbReference>
<dbReference type="RefSeq" id="WP_246351887.1">
    <property type="nucleotide sequence ID" value="NZ_JACIJP010000002.1"/>
</dbReference>
<dbReference type="Gene3D" id="1.10.530.10">
    <property type="match status" value="1"/>
</dbReference>
<organism evidence="1 2">
    <name type="scientific">Sphingobium subterraneum</name>
    <dbReference type="NCBI Taxonomy" id="627688"/>
    <lineage>
        <taxon>Bacteria</taxon>
        <taxon>Pseudomonadati</taxon>
        <taxon>Pseudomonadota</taxon>
        <taxon>Alphaproteobacteria</taxon>
        <taxon>Sphingomonadales</taxon>
        <taxon>Sphingomonadaceae</taxon>
        <taxon>Sphingobium</taxon>
    </lineage>
</organism>
<evidence type="ECO:0000313" key="2">
    <source>
        <dbReference type="Proteomes" id="UP000552700"/>
    </source>
</evidence>
<dbReference type="EMBL" id="JACIJP010000002">
    <property type="protein sequence ID" value="MBB6124130.1"/>
    <property type="molecule type" value="Genomic_DNA"/>
</dbReference>
<dbReference type="SUPFAM" id="SSF53955">
    <property type="entry name" value="Lysozyme-like"/>
    <property type="match status" value="1"/>
</dbReference>
<gene>
    <name evidence="1" type="ORF">FHS92_001859</name>
</gene>
<evidence type="ECO:0008006" key="3">
    <source>
        <dbReference type="Google" id="ProtNLM"/>
    </source>
</evidence>
<name>A0A841J0I6_9SPHN</name>
<evidence type="ECO:0000313" key="1">
    <source>
        <dbReference type="EMBL" id="MBB6124130.1"/>
    </source>
</evidence>